<gene>
    <name evidence="1" type="ORF">SAMN04515656_13612</name>
</gene>
<dbReference type="STRING" id="81409.SAMN04515656_13612"/>
<evidence type="ECO:0000313" key="1">
    <source>
        <dbReference type="EMBL" id="SEA82288.1"/>
    </source>
</evidence>
<dbReference type="AlphaFoldDB" id="A0A1H4EC33"/>
<accession>A0A1H4EC33</accession>
<evidence type="ECO:0000313" key="2">
    <source>
        <dbReference type="Proteomes" id="UP000199394"/>
    </source>
</evidence>
<name>A0A1H4EC33_9FIRM</name>
<proteinExistence type="predicted"/>
<protein>
    <submittedName>
        <fullName evidence="1">Uncharacterized protein</fullName>
    </submittedName>
</protein>
<reference evidence="1 2" key="1">
    <citation type="submission" date="2016-10" db="EMBL/GenBank/DDBJ databases">
        <authorList>
            <person name="de Groot N.N."/>
        </authorList>
    </citation>
    <scope>NUCLEOTIDE SEQUENCE [LARGE SCALE GENOMIC DNA]</scope>
    <source>
        <strain evidence="1 2">SR12</strain>
    </source>
</reference>
<dbReference type="EMBL" id="FNRK01000036">
    <property type="protein sequence ID" value="SEA82288.1"/>
    <property type="molecule type" value="Genomic_DNA"/>
</dbReference>
<organism evidence="1 2">
    <name type="scientific">Eubacterium aggregans</name>
    <dbReference type="NCBI Taxonomy" id="81409"/>
    <lineage>
        <taxon>Bacteria</taxon>
        <taxon>Bacillati</taxon>
        <taxon>Bacillota</taxon>
        <taxon>Clostridia</taxon>
        <taxon>Eubacteriales</taxon>
        <taxon>Eubacteriaceae</taxon>
        <taxon>Eubacterium</taxon>
    </lineage>
</organism>
<sequence>MKERVGAHVHAREEVLGWKTSHENRAEVHSGAVGVKLVFVLEVALTANIALNGSDHQW</sequence>
<dbReference type="Proteomes" id="UP000199394">
    <property type="component" value="Unassembled WGS sequence"/>
</dbReference>
<keyword evidence="2" id="KW-1185">Reference proteome</keyword>